<evidence type="ECO:0000313" key="2">
    <source>
        <dbReference type="Proteomes" id="UP001374584"/>
    </source>
</evidence>
<evidence type="ECO:0000313" key="1">
    <source>
        <dbReference type="EMBL" id="KAK7341778.1"/>
    </source>
</evidence>
<gene>
    <name evidence="1" type="ORF">VNO80_24717</name>
</gene>
<dbReference type="EMBL" id="JAYMYR010000009">
    <property type="protein sequence ID" value="KAK7341778.1"/>
    <property type="molecule type" value="Genomic_DNA"/>
</dbReference>
<accession>A0AAN9QSM2</accession>
<organism evidence="1 2">
    <name type="scientific">Phaseolus coccineus</name>
    <name type="common">Scarlet runner bean</name>
    <name type="synonym">Phaseolus multiflorus</name>
    <dbReference type="NCBI Taxonomy" id="3886"/>
    <lineage>
        <taxon>Eukaryota</taxon>
        <taxon>Viridiplantae</taxon>
        <taxon>Streptophyta</taxon>
        <taxon>Embryophyta</taxon>
        <taxon>Tracheophyta</taxon>
        <taxon>Spermatophyta</taxon>
        <taxon>Magnoliopsida</taxon>
        <taxon>eudicotyledons</taxon>
        <taxon>Gunneridae</taxon>
        <taxon>Pentapetalae</taxon>
        <taxon>rosids</taxon>
        <taxon>fabids</taxon>
        <taxon>Fabales</taxon>
        <taxon>Fabaceae</taxon>
        <taxon>Papilionoideae</taxon>
        <taxon>50 kb inversion clade</taxon>
        <taxon>NPAAA clade</taxon>
        <taxon>indigoferoid/millettioid clade</taxon>
        <taxon>Phaseoleae</taxon>
        <taxon>Phaseolus</taxon>
    </lineage>
</organism>
<name>A0AAN9QSM2_PHACN</name>
<comment type="caution">
    <text evidence="1">The sequence shown here is derived from an EMBL/GenBank/DDBJ whole genome shotgun (WGS) entry which is preliminary data.</text>
</comment>
<dbReference type="AlphaFoldDB" id="A0AAN9QSM2"/>
<protein>
    <submittedName>
        <fullName evidence="1">Uncharacterized protein</fullName>
    </submittedName>
</protein>
<reference evidence="1 2" key="1">
    <citation type="submission" date="2024-01" db="EMBL/GenBank/DDBJ databases">
        <title>The genomes of 5 underutilized Papilionoideae crops provide insights into root nodulation and disease resistanc.</title>
        <authorList>
            <person name="Jiang F."/>
        </authorList>
    </citation>
    <scope>NUCLEOTIDE SEQUENCE [LARGE SCALE GENOMIC DNA]</scope>
    <source>
        <strain evidence="1">JINMINGXINNONG_FW02</strain>
        <tissue evidence="1">Leaves</tissue>
    </source>
</reference>
<sequence>MQEELHPSNKWELSKTSEVDYGERVVDVWGPMVRWGPLIVASTREGPLFLLPHFACSPFYTYLPPLSLLSQLLSYTHKHTTHTHIHNLAKALTF</sequence>
<keyword evidence="2" id="KW-1185">Reference proteome</keyword>
<dbReference type="Proteomes" id="UP001374584">
    <property type="component" value="Unassembled WGS sequence"/>
</dbReference>
<proteinExistence type="predicted"/>